<reference evidence="2" key="1">
    <citation type="journal article" date="2014" name="Proc. Natl. Acad. Sci. U.S.A.">
        <title>Extensive sampling of basidiomycete genomes demonstrates inadequacy of the white-rot/brown-rot paradigm for wood decay fungi.</title>
        <authorList>
            <person name="Riley R."/>
            <person name="Salamov A.A."/>
            <person name="Brown D.W."/>
            <person name="Nagy L.G."/>
            <person name="Floudas D."/>
            <person name="Held B.W."/>
            <person name="Levasseur A."/>
            <person name="Lombard V."/>
            <person name="Morin E."/>
            <person name="Otillar R."/>
            <person name="Lindquist E.A."/>
            <person name="Sun H."/>
            <person name="LaButti K.M."/>
            <person name="Schmutz J."/>
            <person name="Jabbour D."/>
            <person name="Luo H."/>
            <person name="Baker S.E."/>
            <person name="Pisabarro A.G."/>
            <person name="Walton J.D."/>
            <person name="Blanchette R.A."/>
            <person name="Henrissat B."/>
            <person name="Martin F."/>
            <person name="Cullen D."/>
            <person name="Hibbett D.S."/>
            <person name="Grigoriev I.V."/>
        </authorList>
    </citation>
    <scope>NUCLEOTIDE SEQUENCE [LARGE SCALE GENOMIC DNA]</scope>
    <source>
        <strain evidence="2">CBS 339.88</strain>
    </source>
</reference>
<name>A0A067T9U0_GALM3</name>
<proteinExistence type="predicted"/>
<organism evidence="1 2">
    <name type="scientific">Galerina marginata (strain CBS 339.88)</name>
    <dbReference type="NCBI Taxonomy" id="685588"/>
    <lineage>
        <taxon>Eukaryota</taxon>
        <taxon>Fungi</taxon>
        <taxon>Dikarya</taxon>
        <taxon>Basidiomycota</taxon>
        <taxon>Agaricomycotina</taxon>
        <taxon>Agaricomycetes</taxon>
        <taxon>Agaricomycetidae</taxon>
        <taxon>Agaricales</taxon>
        <taxon>Agaricineae</taxon>
        <taxon>Strophariaceae</taxon>
        <taxon>Galerina</taxon>
    </lineage>
</organism>
<dbReference type="EMBL" id="KL142372">
    <property type="protein sequence ID" value="KDR79896.1"/>
    <property type="molecule type" value="Genomic_DNA"/>
</dbReference>
<dbReference type="HOGENOM" id="CLU_028620_0_0_1"/>
<dbReference type="Proteomes" id="UP000027222">
    <property type="component" value="Unassembled WGS sequence"/>
</dbReference>
<gene>
    <name evidence="1" type="ORF">GALMADRAFT_242009</name>
</gene>
<protein>
    <submittedName>
        <fullName evidence="1">Uncharacterized protein</fullName>
    </submittedName>
</protein>
<dbReference type="InterPro" id="IPR032675">
    <property type="entry name" value="LRR_dom_sf"/>
</dbReference>
<keyword evidence="2" id="KW-1185">Reference proteome</keyword>
<dbReference type="OrthoDB" id="3006100at2759"/>
<dbReference type="AlphaFoldDB" id="A0A067T9U0"/>
<sequence length="640" mass="73240">MGKSSEIVDLQQSFRLPLKISGCPKGVAFAVTKTATNESTTCKKEFPIGSAWTTNDFAVDNIFSTYARTRAIPVSAERACLDQFQRSCVAEIAEMEGKLKETEKKVLKLCYKVARLCSNITQRRIQVKAAQSLYAPIRSLPAEVLRLIFGMCFEEDEYRMNSRTAPLLLCQVCKFWRDVVINNPFFWNCPRFDIGNLQDNSISNYEAFLNTIMQRTGTMHLALEIRDQRGGYYPNSSTSTCSELMKLFTLQFKNCYRLDFVVQTWAWYQRLIKNPVSKSVLKSVDAVSLCFKYLIPSNPSNHFTLFKNARKLTTVILDLRHPLILTRIVLPYRKLLHLECRFILQQHFAMAFDELTRVLEECSNLCSVKMTFLFGLSPIDVSIEDDPPFETVNLPSVSELSMTMSVDGNLDFIIGVLSFPNLDKLKFEAVHPCEIIPEEDDPSICRSWISLQHLSWDLSHITDLTLLRVSIAEEIILPMFQSAPQLERLTISNLVRSGDFSSLWIDDDTGLVQLLTEMAIDTPGKQEEALLPRLHYLNLFYPRHRTDHQDLGATYGRLVRARSQMNFVNVHGRLQDGPHFVFKLSFSKEHTTESLTSLVLSTIYKMRPAHCHTDVYSDICDTFDWQSPKPGSDEHDIMYG</sequence>
<accession>A0A067T9U0</accession>
<dbReference type="Gene3D" id="3.80.10.10">
    <property type="entry name" value="Ribonuclease Inhibitor"/>
    <property type="match status" value="1"/>
</dbReference>
<evidence type="ECO:0000313" key="1">
    <source>
        <dbReference type="EMBL" id="KDR79896.1"/>
    </source>
</evidence>
<evidence type="ECO:0000313" key="2">
    <source>
        <dbReference type="Proteomes" id="UP000027222"/>
    </source>
</evidence>